<dbReference type="Gene3D" id="3.40.30.10">
    <property type="entry name" value="Glutaredoxin"/>
    <property type="match status" value="1"/>
</dbReference>
<organism evidence="14">
    <name type="scientific">Pseudoalteromonas prydzensis</name>
    <dbReference type="NCBI Taxonomy" id="182141"/>
    <lineage>
        <taxon>Bacteria</taxon>
        <taxon>Pseudomonadati</taxon>
        <taxon>Pseudomonadota</taxon>
        <taxon>Gammaproteobacteria</taxon>
        <taxon>Alteromonadales</taxon>
        <taxon>Pseudoalteromonadaceae</taxon>
        <taxon>Pseudoalteromonas</taxon>
    </lineage>
</organism>
<feature type="chain" id="PRO_5030601116" description="thioredoxin-dependent peroxiredoxin" evidence="12">
    <location>
        <begin position="19"/>
        <end position="213"/>
    </location>
</feature>
<keyword evidence="3" id="KW-0575">Peroxidase</keyword>
<evidence type="ECO:0000256" key="11">
    <source>
        <dbReference type="ARBA" id="ARBA00049091"/>
    </source>
</evidence>
<protein>
    <recommendedName>
        <fullName evidence="2">thioredoxin-dependent peroxiredoxin</fullName>
        <ecNumber evidence="2">1.11.1.24</ecNumber>
    </recommendedName>
    <alternativeName>
        <fullName evidence="8">Thioredoxin peroxidase</fullName>
    </alternativeName>
    <alternativeName>
        <fullName evidence="10">Thioredoxin-dependent peroxiredoxin Bcp</fullName>
    </alternativeName>
</protein>
<evidence type="ECO:0000313" key="14">
    <source>
        <dbReference type="EMBL" id="HEA15535.1"/>
    </source>
</evidence>
<dbReference type="AlphaFoldDB" id="A0A7V1CWS3"/>
<dbReference type="EC" id="1.11.1.24" evidence="2"/>
<dbReference type="GO" id="GO:0034599">
    <property type="term" value="P:cellular response to oxidative stress"/>
    <property type="evidence" value="ECO:0007669"/>
    <property type="project" value="TreeGrafter"/>
</dbReference>
<proteinExistence type="inferred from homology"/>
<dbReference type="Proteomes" id="UP000886188">
    <property type="component" value="Unassembled WGS sequence"/>
</dbReference>
<dbReference type="PANTHER" id="PTHR42801:SF7">
    <property type="entry name" value="SLL1159 PROTEIN"/>
    <property type="match status" value="1"/>
</dbReference>
<dbReference type="InterPro" id="IPR013766">
    <property type="entry name" value="Thioredoxin_domain"/>
</dbReference>
<evidence type="ECO:0000256" key="5">
    <source>
        <dbReference type="ARBA" id="ARBA00023002"/>
    </source>
</evidence>
<dbReference type="InterPro" id="IPR036249">
    <property type="entry name" value="Thioredoxin-like_sf"/>
</dbReference>
<comment type="caution">
    <text evidence="14">The sequence shown here is derived from an EMBL/GenBank/DDBJ whole genome shotgun (WGS) entry which is preliminary data.</text>
</comment>
<keyword evidence="7" id="KW-0676">Redox-active center</keyword>
<dbReference type="EMBL" id="DRGM01000040">
    <property type="protein sequence ID" value="HEA15535.1"/>
    <property type="molecule type" value="Genomic_DNA"/>
</dbReference>
<keyword evidence="6" id="KW-1015">Disulfide bond</keyword>
<evidence type="ECO:0000256" key="6">
    <source>
        <dbReference type="ARBA" id="ARBA00023157"/>
    </source>
</evidence>
<dbReference type="GO" id="GO:0005737">
    <property type="term" value="C:cytoplasm"/>
    <property type="evidence" value="ECO:0007669"/>
    <property type="project" value="TreeGrafter"/>
</dbReference>
<evidence type="ECO:0000256" key="8">
    <source>
        <dbReference type="ARBA" id="ARBA00032824"/>
    </source>
</evidence>
<comment type="function">
    <text evidence="1">Thiol-specific peroxidase that catalyzes the reduction of hydrogen peroxide and organic hydroperoxides to water and alcohols, respectively. Plays a role in cell protection against oxidative stress by detoxifying peroxides and as sensor of hydrogen peroxide-mediated signaling events.</text>
</comment>
<sequence>MLKAILRACSFAITVSMATSVAAATATNIADQAEKVSPLMPGLTVPAIALKDKTGKNVTLAERFAEKTTVLIVYRGGWCPYCSKQLANVQKIEAELADLGAQIIAVSPDSPEKLAESKIDSPNYQLLSDDSLLLSQALGLAFYLDDKTATIYRNKLGVNFVSLDGKAKVALPVPAVFVIDQKGLVHFQYANPNYKVRLTESLLLAAVKSVSEQ</sequence>
<evidence type="ECO:0000256" key="12">
    <source>
        <dbReference type="SAM" id="SignalP"/>
    </source>
</evidence>
<evidence type="ECO:0000259" key="13">
    <source>
        <dbReference type="PROSITE" id="PS51352"/>
    </source>
</evidence>
<evidence type="ECO:0000256" key="4">
    <source>
        <dbReference type="ARBA" id="ARBA00022862"/>
    </source>
</evidence>
<feature type="signal peptide" evidence="12">
    <location>
        <begin position="1"/>
        <end position="18"/>
    </location>
</feature>
<dbReference type="SUPFAM" id="SSF52833">
    <property type="entry name" value="Thioredoxin-like"/>
    <property type="match status" value="1"/>
</dbReference>
<evidence type="ECO:0000256" key="9">
    <source>
        <dbReference type="ARBA" id="ARBA00038489"/>
    </source>
</evidence>
<dbReference type="PANTHER" id="PTHR42801">
    <property type="entry name" value="THIOREDOXIN-DEPENDENT PEROXIDE REDUCTASE"/>
    <property type="match status" value="1"/>
</dbReference>
<dbReference type="CDD" id="cd02970">
    <property type="entry name" value="PRX_like2"/>
    <property type="match status" value="1"/>
</dbReference>
<comment type="similarity">
    <text evidence="9">Belongs to the peroxiredoxin family. BCP/PrxQ subfamily.</text>
</comment>
<keyword evidence="4" id="KW-0049">Antioxidant</keyword>
<dbReference type="GO" id="GO:0008379">
    <property type="term" value="F:thioredoxin peroxidase activity"/>
    <property type="evidence" value="ECO:0007669"/>
    <property type="project" value="TreeGrafter"/>
</dbReference>
<keyword evidence="5" id="KW-0560">Oxidoreductase</keyword>
<dbReference type="PROSITE" id="PS51352">
    <property type="entry name" value="THIOREDOXIN_2"/>
    <property type="match status" value="1"/>
</dbReference>
<comment type="catalytic activity">
    <reaction evidence="11">
        <text>a hydroperoxide + [thioredoxin]-dithiol = an alcohol + [thioredoxin]-disulfide + H2O</text>
        <dbReference type="Rhea" id="RHEA:62620"/>
        <dbReference type="Rhea" id="RHEA-COMP:10698"/>
        <dbReference type="Rhea" id="RHEA-COMP:10700"/>
        <dbReference type="ChEBI" id="CHEBI:15377"/>
        <dbReference type="ChEBI" id="CHEBI:29950"/>
        <dbReference type="ChEBI" id="CHEBI:30879"/>
        <dbReference type="ChEBI" id="CHEBI:35924"/>
        <dbReference type="ChEBI" id="CHEBI:50058"/>
        <dbReference type="EC" id="1.11.1.24"/>
    </reaction>
</comment>
<reference evidence="14" key="1">
    <citation type="journal article" date="2020" name="mSystems">
        <title>Genome- and Community-Level Interaction Insights into Carbon Utilization and Element Cycling Functions of Hydrothermarchaeota in Hydrothermal Sediment.</title>
        <authorList>
            <person name="Zhou Z."/>
            <person name="Liu Y."/>
            <person name="Xu W."/>
            <person name="Pan J."/>
            <person name="Luo Z.H."/>
            <person name="Li M."/>
        </authorList>
    </citation>
    <scope>NUCLEOTIDE SEQUENCE [LARGE SCALE GENOMIC DNA]</scope>
    <source>
        <strain evidence="14">HyVt-346</strain>
    </source>
</reference>
<keyword evidence="12" id="KW-0732">Signal</keyword>
<dbReference type="Pfam" id="PF00578">
    <property type="entry name" value="AhpC-TSA"/>
    <property type="match status" value="1"/>
</dbReference>
<dbReference type="InterPro" id="IPR050924">
    <property type="entry name" value="Peroxiredoxin_BCP/PrxQ"/>
</dbReference>
<feature type="domain" description="Thioredoxin" evidence="13">
    <location>
        <begin position="39"/>
        <end position="212"/>
    </location>
</feature>
<evidence type="ECO:0000256" key="2">
    <source>
        <dbReference type="ARBA" id="ARBA00013017"/>
    </source>
</evidence>
<name>A0A7V1CWS3_9GAMM</name>
<evidence type="ECO:0000256" key="10">
    <source>
        <dbReference type="ARBA" id="ARBA00042639"/>
    </source>
</evidence>
<dbReference type="InterPro" id="IPR000866">
    <property type="entry name" value="AhpC/TSA"/>
</dbReference>
<dbReference type="GO" id="GO:0045454">
    <property type="term" value="P:cell redox homeostasis"/>
    <property type="evidence" value="ECO:0007669"/>
    <property type="project" value="TreeGrafter"/>
</dbReference>
<evidence type="ECO:0000256" key="3">
    <source>
        <dbReference type="ARBA" id="ARBA00022559"/>
    </source>
</evidence>
<evidence type="ECO:0000256" key="7">
    <source>
        <dbReference type="ARBA" id="ARBA00023284"/>
    </source>
</evidence>
<gene>
    <name evidence="14" type="ORF">ENH88_03600</name>
</gene>
<accession>A0A7V1CWS3</accession>
<dbReference type="RefSeq" id="WP_304179597.1">
    <property type="nucleotide sequence ID" value="NZ_DRGM01000040.1"/>
</dbReference>
<evidence type="ECO:0000256" key="1">
    <source>
        <dbReference type="ARBA" id="ARBA00003330"/>
    </source>
</evidence>